<keyword evidence="3" id="KW-1185">Reference proteome</keyword>
<organism evidence="2 3">
    <name type="scientific">Gracilariopsis chorda</name>
    <dbReference type="NCBI Taxonomy" id="448386"/>
    <lineage>
        <taxon>Eukaryota</taxon>
        <taxon>Rhodophyta</taxon>
        <taxon>Florideophyceae</taxon>
        <taxon>Rhodymeniophycidae</taxon>
        <taxon>Gracilariales</taxon>
        <taxon>Gracilariaceae</taxon>
        <taxon>Gracilariopsis</taxon>
    </lineage>
</organism>
<dbReference type="AlphaFoldDB" id="A0A2V3J1K8"/>
<evidence type="ECO:0008006" key="4">
    <source>
        <dbReference type="Google" id="ProtNLM"/>
    </source>
</evidence>
<feature type="region of interest" description="Disordered" evidence="1">
    <location>
        <begin position="371"/>
        <end position="427"/>
    </location>
</feature>
<feature type="compositionally biased region" description="Polar residues" evidence="1">
    <location>
        <begin position="373"/>
        <end position="390"/>
    </location>
</feature>
<dbReference type="OrthoDB" id="10432141at2759"/>
<evidence type="ECO:0000313" key="3">
    <source>
        <dbReference type="Proteomes" id="UP000247409"/>
    </source>
</evidence>
<dbReference type="Proteomes" id="UP000247409">
    <property type="component" value="Unassembled WGS sequence"/>
</dbReference>
<accession>A0A2V3J1K8</accession>
<evidence type="ECO:0000256" key="1">
    <source>
        <dbReference type="SAM" id="MobiDB-lite"/>
    </source>
</evidence>
<reference evidence="2 3" key="1">
    <citation type="journal article" date="2018" name="Mol. Biol. Evol.">
        <title>Analysis of the draft genome of the red seaweed Gracilariopsis chorda provides insights into genome size evolution in Rhodophyta.</title>
        <authorList>
            <person name="Lee J."/>
            <person name="Yang E.C."/>
            <person name="Graf L."/>
            <person name="Yang J.H."/>
            <person name="Qiu H."/>
            <person name="Zel Zion U."/>
            <person name="Chan C.X."/>
            <person name="Stephens T.G."/>
            <person name="Weber A.P.M."/>
            <person name="Boo G.H."/>
            <person name="Boo S.M."/>
            <person name="Kim K.M."/>
            <person name="Shin Y."/>
            <person name="Jung M."/>
            <person name="Lee S.J."/>
            <person name="Yim H.S."/>
            <person name="Lee J.H."/>
            <person name="Bhattacharya D."/>
            <person name="Yoon H.S."/>
        </authorList>
    </citation>
    <scope>NUCLEOTIDE SEQUENCE [LARGE SCALE GENOMIC DNA]</scope>
    <source>
        <strain evidence="2 3">SKKU-2015</strain>
        <tissue evidence="2">Whole body</tissue>
    </source>
</reference>
<sequence>MSSDLPLRMPPHLAATTALATSSVDSAAPAWVSHDLINPYHLHDFENSVDRHPSTIFRIPNMGGPIADWVYTRPTMEAISEHSFRCSAIESTSVFRIEGFTDNHNSVKITPSLSSHWLMVPCQSINGFTLGLAFLDIIYQRKNPGNAIPPLPVGRFVIEDATGEVFVTGWTADIMICGWIQSVIKCERKRELLLYRAPSESGKRPTQLFMRNSFYERRSCHLCGNTQTISSLPSPCSAINARMSTCPTGDQQLTNVASVYRRFRGAYFGLCVKMLYRAGRMCSKEVQPLFIDIRHGLPAVKRRFRSRLHNNVLFAVDAVNSLSATHPTTAPSKMLFFMPNPVKAGYPLIALPEEQADNTHHTNTAFPKLRRSASPNSIRQHAAADTSQLPANHLTRQRQRVDDDVHRSSSHHQRKVRNRASAQRSNLRRRLKLQKDRQDLDLFKGQLPTLRAKQQALLLENRRLRISAFLMGLQYEAELIASQTHPSVS</sequence>
<name>A0A2V3J1K8_9FLOR</name>
<proteinExistence type="predicted"/>
<comment type="caution">
    <text evidence="2">The sequence shown here is derived from an EMBL/GenBank/DDBJ whole genome shotgun (WGS) entry which is preliminary data.</text>
</comment>
<evidence type="ECO:0000313" key="2">
    <source>
        <dbReference type="EMBL" id="PXF48311.1"/>
    </source>
</evidence>
<gene>
    <name evidence="2" type="ORF">BWQ96_01771</name>
</gene>
<dbReference type="EMBL" id="NBIV01000014">
    <property type="protein sequence ID" value="PXF48311.1"/>
    <property type="molecule type" value="Genomic_DNA"/>
</dbReference>
<feature type="compositionally biased region" description="Basic residues" evidence="1">
    <location>
        <begin position="408"/>
        <end position="418"/>
    </location>
</feature>
<protein>
    <recommendedName>
        <fullName evidence="4">BZIP domain-containing protein</fullName>
    </recommendedName>
</protein>